<keyword evidence="6 13" id="KW-0863">Zinc-finger</keyword>
<evidence type="ECO:0000256" key="13">
    <source>
        <dbReference type="PROSITE-ProRule" id="PRU00723"/>
    </source>
</evidence>
<sequence length="446" mass="50323">MDKYSRVPVIDVHAENLEAIWTVLVESIHTSSLIALDTELSGLGNRKKLIAKSVEDRFKFMADVVKSRSILTLGISCFIEQEVGIMTQFPDNSKTFNLSVLCSEDFVVEPGSLQFLVQHGFDFNKQYSKGMPYTRGNDKTCHDYSTPSVRNLFSQIVISNKPIALHNGFFDLLYLYQSFYAELPSKLEVFLSDVYEMFTGGVIDTKYVAEYHMREPASYLGYIFRKCQRHNLSCKVAGARYTEILMVEDRILKPWIEELCCYASVKSHDSDGQTLQVCDLYASHGFCHKGFTCPLSHDMDLILDRDQRIEHKKSKRKRKRKAAGNNETLEKSSSEVSRLAHDIVDTDRLPSNQHTTDTAGSTKLPTEKPSSASTSGGHRAGIDAFMTGYCLVSYMTKKRLTKLQGSEWVNRVSLSGKEMPLQIAKSHFAKASGNHSQKLKLIKGTK</sequence>
<dbReference type="Gene3D" id="3.30.420.10">
    <property type="entry name" value="Ribonuclease H-like superfamily/Ribonuclease H"/>
    <property type="match status" value="1"/>
</dbReference>
<dbReference type="Proteomes" id="UP000001593">
    <property type="component" value="Unassembled WGS sequence"/>
</dbReference>
<evidence type="ECO:0000313" key="16">
    <source>
        <dbReference type="EMBL" id="EDO45139.1"/>
    </source>
</evidence>
<feature type="compositionally biased region" description="Polar residues" evidence="14">
    <location>
        <begin position="349"/>
        <end position="376"/>
    </location>
</feature>
<dbReference type="eggNOG" id="KOG1990">
    <property type="taxonomic scope" value="Eukaryota"/>
</dbReference>
<dbReference type="GO" id="GO:0015030">
    <property type="term" value="C:Cajal body"/>
    <property type="evidence" value="ECO:0000318"/>
    <property type="project" value="GO_Central"/>
</dbReference>
<comment type="function">
    <text evidence="10">Inhibits cell growth rate and cell cycle. Induces CDKN1A expression as well as TGF-beta expression. Mediates the inhibitory growth effect of EGR1. Involved in the maturation of snRNAs and snRNA 3'-tail processing.</text>
</comment>
<comment type="subunit">
    <text evidence="11">Interacts with U1, U2, U4, U5 and U6 snRNAs.</text>
</comment>
<feature type="zinc finger region" description="C3H1-type" evidence="13">
    <location>
        <begin position="272"/>
        <end position="300"/>
    </location>
</feature>
<evidence type="ECO:0000256" key="3">
    <source>
        <dbReference type="ARBA" id="ARBA00008372"/>
    </source>
</evidence>
<keyword evidence="8" id="KW-0007">Acetylation</keyword>
<feature type="domain" description="C3H1-type" evidence="15">
    <location>
        <begin position="272"/>
        <end position="300"/>
    </location>
</feature>
<feature type="compositionally biased region" description="Basic and acidic residues" evidence="14">
    <location>
        <begin position="328"/>
        <end position="348"/>
    </location>
</feature>
<dbReference type="EMBL" id="DS469538">
    <property type="protein sequence ID" value="EDO45139.1"/>
    <property type="molecule type" value="Genomic_DNA"/>
</dbReference>
<comment type="subcellular location">
    <subcellularLocation>
        <location evidence="1">Nucleus speckle</location>
    </subcellularLocation>
    <subcellularLocation>
        <location evidence="2">Nucleus</location>
        <location evidence="2">Nucleolus</location>
    </subcellularLocation>
</comment>
<evidence type="ECO:0000256" key="14">
    <source>
        <dbReference type="SAM" id="MobiDB-lite"/>
    </source>
</evidence>
<comment type="similarity">
    <text evidence="3">Belongs to the CAF1 family.</text>
</comment>
<evidence type="ECO:0000256" key="1">
    <source>
        <dbReference type="ARBA" id="ARBA00004324"/>
    </source>
</evidence>
<evidence type="ECO:0000256" key="8">
    <source>
        <dbReference type="ARBA" id="ARBA00022990"/>
    </source>
</evidence>
<dbReference type="InParanoid" id="A7RTS8"/>
<dbReference type="GO" id="GO:0005730">
    <property type="term" value="C:nucleolus"/>
    <property type="evidence" value="ECO:0007669"/>
    <property type="project" value="UniProtKB-SubCell"/>
</dbReference>
<dbReference type="InterPro" id="IPR006941">
    <property type="entry name" value="RNase_CAF1"/>
</dbReference>
<evidence type="ECO:0000259" key="15">
    <source>
        <dbReference type="PROSITE" id="PS50103"/>
    </source>
</evidence>
<proteinExistence type="inferred from homology"/>
<feature type="compositionally biased region" description="Basic residues" evidence="14">
    <location>
        <begin position="310"/>
        <end position="322"/>
    </location>
</feature>
<dbReference type="GO" id="GO:0016607">
    <property type="term" value="C:nuclear speck"/>
    <property type="evidence" value="ECO:0007669"/>
    <property type="project" value="UniProtKB-SubCell"/>
</dbReference>
<evidence type="ECO:0000256" key="5">
    <source>
        <dbReference type="ARBA" id="ARBA00022723"/>
    </source>
</evidence>
<evidence type="ECO:0000256" key="4">
    <source>
        <dbReference type="ARBA" id="ARBA00022553"/>
    </source>
</evidence>
<dbReference type="InterPro" id="IPR051181">
    <property type="entry name" value="CAF1_poly(A)_ribonucleases"/>
</dbReference>
<dbReference type="InterPro" id="IPR036397">
    <property type="entry name" value="RNaseH_sf"/>
</dbReference>
<dbReference type="InterPro" id="IPR000571">
    <property type="entry name" value="Znf_CCCH"/>
</dbReference>
<organism evidence="16 17">
    <name type="scientific">Nematostella vectensis</name>
    <name type="common">Starlet sea anemone</name>
    <dbReference type="NCBI Taxonomy" id="45351"/>
    <lineage>
        <taxon>Eukaryota</taxon>
        <taxon>Metazoa</taxon>
        <taxon>Cnidaria</taxon>
        <taxon>Anthozoa</taxon>
        <taxon>Hexacorallia</taxon>
        <taxon>Actiniaria</taxon>
        <taxon>Edwardsiidae</taxon>
        <taxon>Nematostella</taxon>
    </lineage>
</organism>
<dbReference type="GO" id="GO:0008270">
    <property type="term" value="F:zinc ion binding"/>
    <property type="evidence" value="ECO:0007669"/>
    <property type="project" value="UniProtKB-KW"/>
</dbReference>
<dbReference type="GO" id="GO:0034472">
    <property type="term" value="P:snRNA 3'-end processing"/>
    <property type="evidence" value="ECO:0000318"/>
    <property type="project" value="GO_Central"/>
</dbReference>
<dbReference type="SUPFAM" id="SSF90229">
    <property type="entry name" value="CCCH zinc finger"/>
    <property type="match status" value="1"/>
</dbReference>
<dbReference type="GO" id="GO:0017069">
    <property type="term" value="F:snRNA binding"/>
    <property type="evidence" value="ECO:0000318"/>
    <property type="project" value="GO_Central"/>
</dbReference>
<keyword evidence="4" id="KW-0597">Phosphoprotein</keyword>
<protein>
    <recommendedName>
        <fullName evidence="12">Target of EGR1 protein 1</fullName>
    </recommendedName>
</protein>
<keyword evidence="9" id="KW-0539">Nucleus</keyword>
<evidence type="ECO:0000256" key="7">
    <source>
        <dbReference type="ARBA" id="ARBA00022833"/>
    </source>
</evidence>
<dbReference type="OMA" id="PDICKNF"/>
<dbReference type="InterPro" id="IPR036855">
    <property type="entry name" value="Znf_CCCH_sf"/>
</dbReference>
<accession>A7RTS8</accession>
<evidence type="ECO:0000256" key="9">
    <source>
        <dbReference type="ARBA" id="ARBA00023242"/>
    </source>
</evidence>
<keyword evidence="5 13" id="KW-0479">Metal-binding</keyword>
<dbReference type="HOGENOM" id="CLU_044804_1_0_1"/>
<dbReference type="PhylomeDB" id="A7RTS8"/>
<feature type="region of interest" description="Disordered" evidence="14">
    <location>
        <begin position="310"/>
        <end position="378"/>
    </location>
</feature>
<dbReference type="SUPFAM" id="SSF53098">
    <property type="entry name" value="Ribonuclease H-like"/>
    <property type="match status" value="1"/>
</dbReference>
<dbReference type="PANTHER" id="PTHR15092">
    <property type="entry name" value="POLY A -SPECIFIC RIBONUCLEASE/TARGET OF EGR1, MEMBER 1"/>
    <property type="match status" value="1"/>
</dbReference>
<evidence type="ECO:0000256" key="2">
    <source>
        <dbReference type="ARBA" id="ARBA00004604"/>
    </source>
</evidence>
<dbReference type="Pfam" id="PF04857">
    <property type="entry name" value="CAF1"/>
    <property type="match status" value="2"/>
</dbReference>
<dbReference type="PANTHER" id="PTHR15092:SF37">
    <property type="entry name" value="TARGET OF EGR1 PROTEIN 1"/>
    <property type="match status" value="1"/>
</dbReference>
<dbReference type="FunFam" id="3.30.420.10:FF:000039">
    <property type="entry name" value="Target of EGR1 protein 1"/>
    <property type="match status" value="1"/>
</dbReference>
<evidence type="ECO:0000256" key="11">
    <source>
        <dbReference type="ARBA" id="ARBA00062362"/>
    </source>
</evidence>
<evidence type="ECO:0000313" key="17">
    <source>
        <dbReference type="Proteomes" id="UP000001593"/>
    </source>
</evidence>
<keyword evidence="17" id="KW-1185">Reference proteome</keyword>
<reference evidence="16 17" key="1">
    <citation type="journal article" date="2007" name="Science">
        <title>Sea anemone genome reveals ancestral eumetazoan gene repertoire and genomic organization.</title>
        <authorList>
            <person name="Putnam N.H."/>
            <person name="Srivastava M."/>
            <person name="Hellsten U."/>
            <person name="Dirks B."/>
            <person name="Chapman J."/>
            <person name="Salamov A."/>
            <person name="Terry A."/>
            <person name="Shapiro H."/>
            <person name="Lindquist E."/>
            <person name="Kapitonov V.V."/>
            <person name="Jurka J."/>
            <person name="Genikhovich G."/>
            <person name="Grigoriev I.V."/>
            <person name="Lucas S.M."/>
            <person name="Steele R.E."/>
            <person name="Finnerty J.R."/>
            <person name="Technau U."/>
            <person name="Martindale M.Q."/>
            <person name="Rokhsar D.S."/>
        </authorList>
    </citation>
    <scope>NUCLEOTIDE SEQUENCE [LARGE SCALE GENOMIC DNA]</scope>
    <source>
        <strain evidence="17">CH2 X CH6</strain>
    </source>
</reference>
<dbReference type="FunCoup" id="A7RTS8">
    <property type="interactions" value="307"/>
</dbReference>
<evidence type="ECO:0000256" key="6">
    <source>
        <dbReference type="ARBA" id="ARBA00022771"/>
    </source>
</evidence>
<gene>
    <name evidence="16" type="ORF">NEMVEDRAFT_v1g93188</name>
</gene>
<dbReference type="AlphaFoldDB" id="A7RTS8"/>
<evidence type="ECO:0000256" key="12">
    <source>
        <dbReference type="ARBA" id="ARBA00071349"/>
    </source>
</evidence>
<dbReference type="PROSITE" id="PS50103">
    <property type="entry name" value="ZF_C3H1"/>
    <property type="match status" value="1"/>
</dbReference>
<evidence type="ECO:0000256" key="10">
    <source>
        <dbReference type="ARBA" id="ARBA00057484"/>
    </source>
</evidence>
<dbReference type="InterPro" id="IPR012337">
    <property type="entry name" value="RNaseH-like_sf"/>
</dbReference>
<dbReference type="STRING" id="45351.A7RTS8"/>
<name>A7RTS8_NEMVE</name>
<dbReference type="GO" id="GO:0000175">
    <property type="term" value="F:3'-5'-RNA exonuclease activity"/>
    <property type="evidence" value="ECO:0000318"/>
    <property type="project" value="GO_Central"/>
</dbReference>
<keyword evidence="7 13" id="KW-0862">Zinc</keyword>